<organism evidence="2 3">
    <name type="scientific">Aquibacillus albus</name>
    <dbReference type="NCBI Taxonomy" id="1168171"/>
    <lineage>
        <taxon>Bacteria</taxon>
        <taxon>Bacillati</taxon>
        <taxon>Bacillota</taxon>
        <taxon>Bacilli</taxon>
        <taxon>Bacillales</taxon>
        <taxon>Bacillaceae</taxon>
        <taxon>Aquibacillus</taxon>
    </lineage>
</organism>
<protein>
    <recommendedName>
        <fullName evidence="1">Putative amidase domain-containing protein</fullName>
    </recommendedName>
</protein>
<dbReference type="Gene3D" id="3.90.1720.10">
    <property type="entry name" value="endopeptidase domain like (from Nostoc punctiforme)"/>
    <property type="match status" value="1"/>
</dbReference>
<dbReference type="EMBL" id="JAFBDR010000010">
    <property type="protein sequence ID" value="MBM7571630.1"/>
    <property type="molecule type" value="Genomic_DNA"/>
</dbReference>
<dbReference type="PANTHER" id="PTHR40032:SF1">
    <property type="entry name" value="EXPORTED PROTEIN"/>
    <property type="match status" value="1"/>
</dbReference>
<dbReference type="Pfam" id="PF12671">
    <property type="entry name" value="Amidase_6"/>
    <property type="match status" value="1"/>
</dbReference>
<comment type="caution">
    <text evidence="2">The sequence shown here is derived from an EMBL/GenBank/DDBJ whole genome shotgun (WGS) entry which is preliminary data.</text>
</comment>
<evidence type="ECO:0000313" key="2">
    <source>
        <dbReference type="EMBL" id="MBM7571630.1"/>
    </source>
</evidence>
<accession>A0ABS2N0J9</accession>
<dbReference type="Proteomes" id="UP001296943">
    <property type="component" value="Unassembled WGS sequence"/>
</dbReference>
<evidence type="ECO:0000259" key="1">
    <source>
        <dbReference type="Pfam" id="PF12671"/>
    </source>
</evidence>
<dbReference type="InterPro" id="IPR024301">
    <property type="entry name" value="Amidase_6"/>
</dbReference>
<name>A0ABS2N0J9_9BACI</name>
<dbReference type="RefSeq" id="WP_204499413.1">
    <property type="nucleotide sequence ID" value="NZ_JAFBDR010000010.1"/>
</dbReference>
<dbReference type="PANTHER" id="PTHR40032">
    <property type="entry name" value="EXPORTED PROTEIN-RELATED"/>
    <property type="match status" value="1"/>
</dbReference>
<feature type="domain" description="Putative amidase" evidence="1">
    <location>
        <begin position="130"/>
        <end position="283"/>
    </location>
</feature>
<reference evidence="2 3" key="1">
    <citation type="submission" date="2021-01" db="EMBL/GenBank/DDBJ databases">
        <title>Genomic Encyclopedia of Type Strains, Phase IV (KMG-IV): sequencing the most valuable type-strain genomes for metagenomic binning, comparative biology and taxonomic classification.</title>
        <authorList>
            <person name="Goeker M."/>
        </authorList>
    </citation>
    <scope>NUCLEOTIDE SEQUENCE [LARGE SCALE GENOMIC DNA]</scope>
    <source>
        <strain evidence="2 3">DSM 23711</strain>
    </source>
</reference>
<gene>
    <name evidence="2" type="ORF">JOC48_002129</name>
</gene>
<evidence type="ECO:0000313" key="3">
    <source>
        <dbReference type="Proteomes" id="UP001296943"/>
    </source>
</evidence>
<sequence length="288" mass="33918">MGFGEQLQQYWYNHLDSNKEDRLPSWISKKKQKLESRGNKIPRIRGKGIILDNHEADNDEIKVDYKLGVTFFVKQGETSYYHEEEERIHRAIFYKDILIEDEEIKPAVQEETTPTIDPLVQEESQPMRFEYDRRAAVQYAERWWNDHNPAYKDFDVDCTNYVSQCLHAGGAPMRGAPNRGSGWWYENNNWSYSWAVAHALRWYLSGSNQGLKGKEVDDPKDLIPGDVICYDFEGDGRWNHNTIVVEKDSNGMPLVNAHTTNSRHRYWSYEDSYAWTPDIKYKFFRIGE</sequence>
<proteinExistence type="predicted"/>
<keyword evidence="3" id="KW-1185">Reference proteome</keyword>